<evidence type="ECO:0000313" key="2">
    <source>
        <dbReference type="Proteomes" id="UP000176377"/>
    </source>
</evidence>
<name>A0A1F6DHI4_9BACT</name>
<accession>A0A1F6DHI4</accession>
<comment type="caution">
    <text evidence="1">The sequence shown here is derived from an EMBL/GenBank/DDBJ whole genome shotgun (WGS) entry which is preliminary data.</text>
</comment>
<organism evidence="1 2">
    <name type="scientific">Candidatus Kaiserbacteria bacterium RIFCSPHIGHO2_01_FULL_56_24</name>
    <dbReference type="NCBI Taxonomy" id="1798487"/>
    <lineage>
        <taxon>Bacteria</taxon>
        <taxon>Candidatus Kaiseribacteriota</taxon>
    </lineage>
</organism>
<proteinExistence type="predicted"/>
<dbReference type="AlphaFoldDB" id="A0A1F6DHI4"/>
<dbReference type="Proteomes" id="UP000176377">
    <property type="component" value="Unassembled WGS sequence"/>
</dbReference>
<reference evidence="1 2" key="1">
    <citation type="journal article" date="2016" name="Nat. Commun.">
        <title>Thousands of microbial genomes shed light on interconnected biogeochemical processes in an aquifer system.</title>
        <authorList>
            <person name="Anantharaman K."/>
            <person name="Brown C.T."/>
            <person name="Hug L.A."/>
            <person name="Sharon I."/>
            <person name="Castelle C.J."/>
            <person name="Probst A.J."/>
            <person name="Thomas B.C."/>
            <person name="Singh A."/>
            <person name="Wilkins M.J."/>
            <person name="Karaoz U."/>
            <person name="Brodie E.L."/>
            <person name="Williams K.H."/>
            <person name="Hubbard S.S."/>
            <person name="Banfield J.F."/>
        </authorList>
    </citation>
    <scope>NUCLEOTIDE SEQUENCE [LARGE SCALE GENOMIC DNA]</scope>
</reference>
<evidence type="ECO:0000313" key="1">
    <source>
        <dbReference type="EMBL" id="OGG60780.1"/>
    </source>
</evidence>
<protein>
    <submittedName>
        <fullName evidence="1">Uncharacterized protein</fullName>
    </submittedName>
</protein>
<dbReference type="EMBL" id="MFLA01000001">
    <property type="protein sequence ID" value="OGG60780.1"/>
    <property type="molecule type" value="Genomic_DNA"/>
</dbReference>
<gene>
    <name evidence="1" type="ORF">A2765_01555</name>
</gene>
<sequence>MPQKPAQARQKSGGNAMSFPYDYEAQLNFDCKSLPKLPPTVPAEEAVHQYQEDFFPSEEEFSDVSFRRMLRELRELMHVFQSFLSRLFPMRTAN</sequence>